<dbReference type="Proteomes" id="UP000267096">
    <property type="component" value="Unassembled WGS sequence"/>
</dbReference>
<dbReference type="SMART" id="SM01336">
    <property type="entry name" value="zf-PARP"/>
    <property type="match status" value="2"/>
</dbReference>
<dbReference type="InterPro" id="IPR001510">
    <property type="entry name" value="Znf_PARP"/>
</dbReference>
<evidence type="ECO:0000313" key="9">
    <source>
        <dbReference type="WBParaSite" id="ASIM_0000125701-mRNA-1"/>
    </source>
</evidence>
<comment type="subcellular location">
    <subcellularLocation>
        <location evidence="1">Nucleus</location>
    </subcellularLocation>
</comment>
<dbReference type="EMBL" id="UYRR01001084">
    <property type="protein sequence ID" value="VDK18459.1"/>
    <property type="molecule type" value="Genomic_DNA"/>
</dbReference>
<dbReference type="Gene3D" id="3.90.640.80">
    <property type="match status" value="1"/>
</dbReference>
<dbReference type="InterPro" id="IPR036957">
    <property type="entry name" value="Znf_PARP_sf"/>
</dbReference>
<dbReference type="PROSITE" id="PS50064">
    <property type="entry name" value="ZF_PARP_2"/>
    <property type="match status" value="2"/>
</dbReference>
<dbReference type="PROSITE" id="PS52007">
    <property type="entry name" value="PADR1"/>
    <property type="match status" value="1"/>
</dbReference>
<dbReference type="GO" id="GO:0003677">
    <property type="term" value="F:DNA binding"/>
    <property type="evidence" value="ECO:0007669"/>
    <property type="project" value="InterPro"/>
</dbReference>
<evidence type="ECO:0000256" key="2">
    <source>
        <dbReference type="ARBA" id="ARBA00022723"/>
    </source>
</evidence>
<keyword evidence="2" id="KW-0479">Metal-binding</keyword>
<organism evidence="9">
    <name type="scientific">Anisakis simplex</name>
    <name type="common">Herring worm</name>
    <dbReference type="NCBI Taxonomy" id="6269"/>
    <lineage>
        <taxon>Eukaryota</taxon>
        <taxon>Metazoa</taxon>
        <taxon>Ecdysozoa</taxon>
        <taxon>Nematoda</taxon>
        <taxon>Chromadorea</taxon>
        <taxon>Rhabditida</taxon>
        <taxon>Spirurina</taxon>
        <taxon>Ascaridomorpha</taxon>
        <taxon>Ascaridoidea</taxon>
        <taxon>Anisakidae</taxon>
        <taxon>Anisakis</taxon>
        <taxon>Anisakis simplex complex</taxon>
    </lineage>
</organism>
<evidence type="ECO:0000313" key="7">
    <source>
        <dbReference type="EMBL" id="VDK18459.1"/>
    </source>
</evidence>
<dbReference type="GO" id="GO:0008270">
    <property type="term" value="F:zinc ion binding"/>
    <property type="evidence" value="ECO:0007669"/>
    <property type="project" value="UniProtKB-KW"/>
</dbReference>
<protein>
    <submittedName>
        <fullName evidence="9">Poly(ADP-ribose) polymerase pme-1 (inferred by orthology to a C. elegans protein)</fullName>
    </submittedName>
</protein>
<keyword evidence="5" id="KW-0539">Nucleus</keyword>
<accession>A0A0M3J162</accession>
<dbReference type="WBParaSite" id="ASIM_0000125701-mRNA-1">
    <property type="protein sequence ID" value="ASIM_0000125701-mRNA-1"/>
    <property type="gene ID" value="ASIM_0000125701"/>
</dbReference>
<evidence type="ECO:0000256" key="4">
    <source>
        <dbReference type="ARBA" id="ARBA00022833"/>
    </source>
</evidence>
<reference evidence="7 8" key="2">
    <citation type="submission" date="2018-11" db="EMBL/GenBank/DDBJ databases">
        <authorList>
            <consortium name="Pathogen Informatics"/>
        </authorList>
    </citation>
    <scope>NUCLEOTIDE SEQUENCE [LARGE SCALE GENOMIC DNA]</scope>
</reference>
<dbReference type="InterPro" id="IPR049296">
    <property type="entry name" value="PARP1-like_PADR1_N"/>
</dbReference>
<dbReference type="OrthoDB" id="429950at2759"/>
<evidence type="ECO:0000256" key="3">
    <source>
        <dbReference type="ARBA" id="ARBA00022771"/>
    </source>
</evidence>
<sequence>MAEAASETKKPHSDLPYAAEYAKSGRASCKGCKEPIAMDDSVIYLKIGEEVNLAFQMCIFLQKALRMSARQPSRFFDGLQDNWFHFRCFWNRLKRNDINEASIRGMELLKWEDQEKIREKIADNKCDHVLFPGVGVRPEVSTSIKGEYARSSRGKCADCKEIIEQDTFKLIMKSSSYHVNCFKSAHASLIPDAESIVGFEDANDEDKKVLIALFGSKAEKKRKADAASKDEIKAKKVKSDETSEARKLKQQLKKQADTMWKVREMFSRCLSKAQMQHILQVNKQTLPEHGGEAKLLDRLVDCAVFGCPVKCERCKDGQLVFRFILYNLKIFT</sequence>
<evidence type="ECO:0000256" key="5">
    <source>
        <dbReference type="ARBA" id="ARBA00023242"/>
    </source>
</evidence>
<name>A0A0M3J162_ANISI</name>
<feature type="domain" description="PARP-type" evidence="6">
    <location>
        <begin position="144"/>
        <end position="210"/>
    </location>
</feature>
<keyword evidence="4" id="KW-0862">Zinc</keyword>
<dbReference type="GO" id="GO:0005634">
    <property type="term" value="C:nucleus"/>
    <property type="evidence" value="ECO:0007669"/>
    <property type="project" value="UniProtKB-SubCell"/>
</dbReference>
<evidence type="ECO:0000313" key="8">
    <source>
        <dbReference type="Proteomes" id="UP000267096"/>
    </source>
</evidence>
<dbReference type="Pfam" id="PF21728">
    <property type="entry name" value="PADR1_N"/>
    <property type="match status" value="1"/>
</dbReference>
<evidence type="ECO:0000259" key="6">
    <source>
        <dbReference type="PROSITE" id="PS50064"/>
    </source>
</evidence>
<keyword evidence="3" id="KW-0863">Zinc-finger</keyword>
<keyword evidence="8" id="KW-1185">Reference proteome</keyword>
<feature type="domain" description="PARP-type" evidence="6">
    <location>
        <begin position="17"/>
        <end position="125"/>
    </location>
</feature>
<gene>
    <name evidence="7" type="ORF">ASIM_LOCUS1145</name>
</gene>
<dbReference type="Gene3D" id="3.30.1740.10">
    <property type="entry name" value="Zinc finger, PARP-type"/>
    <property type="match status" value="2"/>
</dbReference>
<dbReference type="SUPFAM" id="SSF57716">
    <property type="entry name" value="Glucocorticoid receptor-like (DNA-binding domain)"/>
    <property type="match status" value="3"/>
</dbReference>
<evidence type="ECO:0000256" key="1">
    <source>
        <dbReference type="ARBA" id="ARBA00004123"/>
    </source>
</evidence>
<reference evidence="9" key="1">
    <citation type="submission" date="2017-02" db="UniProtKB">
        <authorList>
            <consortium name="WormBaseParasite"/>
        </authorList>
    </citation>
    <scope>IDENTIFICATION</scope>
</reference>
<dbReference type="AlphaFoldDB" id="A0A0M3J162"/>
<proteinExistence type="predicted"/>